<reference evidence="2 3" key="1">
    <citation type="submission" date="2018-08" db="EMBL/GenBank/DDBJ databases">
        <title>Salinimonas sediminis sp. nov., a piezophilic bacterium isolated from a deep-sea sediment sample from the New Britain Trench.</title>
        <authorList>
            <person name="Cao J."/>
        </authorList>
    </citation>
    <scope>NUCLEOTIDE SEQUENCE [LARGE SCALE GENOMIC DNA]</scope>
    <source>
        <strain evidence="2 3">N102</strain>
    </source>
</reference>
<dbReference type="Proteomes" id="UP000262073">
    <property type="component" value="Chromosome"/>
</dbReference>
<dbReference type="PROSITE" id="PS51257">
    <property type="entry name" value="PROKAR_LIPOPROTEIN"/>
    <property type="match status" value="1"/>
</dbReference>
<accession>A0A346NJE0</accession>
<feature type="signal peptide" evidence="1">
    <location>
        <begin position="1"/>
        <end position="25"/>
    </location>
</feature>
<evidence type="ECO:0000313" key="2">
    <source>
        <dbReference type="EMBL" id="AXR05647.1"/>
    </source>
</evidence>
<gene>
    <name evidence="2" type="ORF">D0Y50_04225</name>
</gene>
<feature type="chain" id="PRO_5016658409" evidence="1">
    <location>
        <begin position="26"/>
        <end position="132"/>
    </location>
</feature>
<dbReference type="RefSeq" id="WP_108567946.1">
    <property type="nucleotide sequence ID" value="NZ_CP031769.1"/>
</dbReference>
<dbReference type="KEGG" id="salm:D0Y50_04225"/>
<dbReference type="EMBL" id="CP031769">
    <property type="protein sequence ID" value="AXR05647.1"/>
    <property type="molecule type" value="Genomic_DNA"/>
</dbReference>
<proteinExistence type="predicted"/>
<evidence type="ECO:0000313" key="3">
    <source>
        <dbReference type="Proteomes" id="UP000262073"/>
    </source>
</evidence>
<name>A0A346NJE0_9ALTE</name>
<evidence type="ECO:0000256" key="1">
    <source>
        <dbReference type="SAM" id="SignalP"/>
    </source>
</evidence>
<keyword evidence="3" id="KW-1185">Reference proteome</keyword>
<dbReference type="AlphaFoldDB" id="A0A346NJE0"/>
<dbReference type="OrthoDB" id="6388696at2"/>
<sequence>MSVKSNILRPAFLAFVGLLAGCASAPSPVVANIPLVHANYTGAIEGSSASIMPGESIAPGNVITLDDKRWTVGPGYYSAAKQRCHPLVHAEGSADTPAYSRAQQLLCKKNSQWVRYSAVLNTQPAGNKGMAQ</sequence>
<keyword evidence="1" id="KW-0732">Signal</keyword>
<protein>
    <submittedName>
        <fullName evidence="2">Uncharacterized protein</fullName>
    </submittedName>
</protein>
<organism evidence="2 3">
    <name type="scientific">Salinimonas sediminis</name>
    <dbReference type="NCBI Taxonomy" id="2303538"/>
    <lineage>
        <taxon>Bacteria</taxon>
        <taxon>Pseudomonadati</taxon>
        <taxon>Pseudomonadota</taxon>
        <taxon>Gammaproteobacteria</taxon>
        <taxon>Alteromonadales</taxon>
        <taxon>Alteromonadaceae</taxon>
        <taxon>Alteromonas/Salinimonas group</taxon>
        <taxon>Salinimonas</taxon>
    </lineage>
</organism>